<proteinExistence type="predicted"/>
<keyword evidence="1" id="KW-0343">GTPase activation</keyword>
<dbReference type="Proteomes" id="UP000053660">
    <property type="component" value="Unassembled WGS sequence"/>
</dbReference>
<dbReference type="PANTHER" id="PTHR47219">
    <property type="entry name" value="RAB GTPASE-ACTIVATING PROTEIN 1-LIKE"/>
    <property type="match status" value="1"/>
</dbReference>
<feature type="region of interest" description="Disordered" evidence="3">
    <location>
        <begin position="1"/>
        <end position="38"/>
    </location>
</feature>
<evidence type="ECO:0000313" key="4">
    <source>
        <dbReference type="EMBL" id="KHJ95371.1"/>
    </source>
</evidence>
<dbReference type="EMBL" id="KN549985">
    <property type="protein sequence ID" value="KHJ95371.1"/>
    <property type="molecule type" value="Genomic_DNA"/>
</dbReference>
<dbReference type="InterPro" id="IPR035969">
    <property type="entry name" value="Rab-GAP_TBC_sf"/>
</dbReference>
<dbReference type="FunFam" id="1.10.10.750:FF:000003">
    <property type="entry name" value="GTPase activating protein (Evi5)"/>
    <property type="match status" value="1"/>
</dbReference>
<dbReference type="GO" id="GO:0031267">
    <property type="term" value="F:small GTPase binding"/>
    <property type="evidence" value="ECO:0007669"/>
    <property type="project" value="TreeGrafter"/>
</dbReference>
<organism evidence="4 5">
    <name type="scientific">Oesophagostomum dentatum</name>
    <name type="common">Nodular worm</name>
    <dbReference type="NCBI Taxonomy" id="61180"/>
    <lineage>
        <taxon>Eukaryota</taxon>
        <taxon>Metazoa</taxon>
        <taxon>Ecdysozoa</taxon>
        <taxon>Nematoda</taxon>
        <taxon>Chromadorea</taxon>
        <taxon>Rhabditida</taxon>
        <taxon>Rhabditina</taxon>
        <taxon>Rhabditomorpha</taxon>
        <taxon>Strongyloidea</taxon>
        <taxon>Strongylidae</taxon>
        <taxon>Oesophagostomum</taxon>
    </lineage>
</organism>
<keyword evidence="2" id="KW-0175">Coiled coil</keyword>
<protein>
    <recommendedName>
        <fullName evidence="6">Rab-GAP TBC domain-containing protein</fullName>
    </recommendedName>
</protein>
<evidence type="ECO:0000256" key="2">
    <source>
        <dbReference type="ARBA" id="ARBA00023054"/>
    </source>
</evidence>
<evidence type="ECO:0000256" key="1">
    <source>
        <dbReference type="ARBA" id="ARBA00022468"/>
    </source>
</evidence>
<keyword evidence="5" id="KW-1185">Reference proteome</keyword>
<gene>
    <name evidence="4" type="ORF">OESDEN_04682</name>
</gene>
<feature type="compositionally biased region" description="Low complexity" evidence="3">
    <location>
        <begin position="14"/>
        <end position="26"/>
    </location>
</feature>
<dbReference type="GO" id="GO:0005096">
    <property type="term" value="F:GTPase activator activity"/>
    <property type="evidence" value="ECO:0007669"/>
    <property type="project" value="UniProtKB-KW"/>
</dbReference>
<dbReference type="InterPro" id="IPR050302">
    <property type="entry name" value="Rab_GAP_TBC_domain"/>
</dbReference>
<dbReference type="AlphaFoldDB" id="A0A0B1TGX9"/>
<dbReference type="Gene3D" id="1.10.10.750">
    <property type="entry name" value="Ypt/Rab-GAP domain of gyp1p, domain 1"/>
    <property type="match status" value="1"/>
</dbReference>
<sequence length="137" mass="15552">MEQLNRSNEEDTRSLASRKSGSSGSPKGHEPSLAEDDEEDLWSVWGEVIRNWEVEVKKNPTSIKTLVKRGIPQHFRTIAWQLLSNASVSSIHEVYSDYMRQSSVYEKESSSDSFTSLAPERINIMSGKTRKLGYDTI</sequence>
<dbReference type="SUPFAM" id="SSF47923">
    <property type="entry name" value="Ypt/Rab-GAP domain of gyp1p"/>
    <property type="match status" value="1"/>
</dbReference>
<evidence type="ECO:0000313" key="5">
    <source>
        <dbReference type="Proteomes" id="UP000053660"/>
    </source>
</evidence>
<dbReference type="PANTHER" id="PTHR47219:SF22">
    <property type="entry name" value="RAB-GAP TBC DOMAIN-CONTAINING PROTEIN"/>
    <property type="match status" value="1"/>
</dbReference>
<evidence type="ECO:0000256" key="3">
    <source>
        <dbReference type="SAM" id="MobiDB-lite"/>
    </source>
</evidence>
<reference evidence="4 5" key="1">
    <citation type="submission" date="2014-03" db="EMBL/GenBank/DDBJ databases">
        <title>Draft genome of the hookworm Oesophagostomum dentatum.</title>
        <authorList>
            <person name="Mitreva M."/>
        </authorList>
    </citation>
    <scope>NUCLEOTIDE SEQUENCE [LARGE SCALE GENOMIC DNA]</scope>
    <source>
        <strain evidence="4 5">OD-Hann</strain>
    </source>
</reference>
<evidence type="ECO:0008006" key="6">
    <source>
        <dbReference type="Google" id="ProtNLM"/>
    </source>
</evidence>
<dbReference type="OrthoDB" id="5848783at2759"/>
<accession>A0A0B1TGX9</accession>
<name>A0A0B1TGX9_OESDE</name>